<keyword evidence="16" id="KW-1185">Reference proteome</keyword>
<dbReference type="NCBIfam" id="TIGR00550">
    <property type="entry name" value="nadA"/>
    <property type="match status" value="1"/>
</dbReference>
<dbReference type="GO" id="GO:0005829">
    <property type="term" value="C:cytosol"/>
    <property type="evidence" value="ECO:0007669"/>
    <property type="project" value="TreeGrafter"/>
</dbReference>
<keyword evidence="10 14" id="KW-0408">Iron</keyword>
<feature type="binding site" evidence="14">
    <location>
        <position position="128"/>
    </location>
    <ligand>
        <name>iminosuccinate</name>
        <dbReference type="ChEBI" id="CHEBI:77875"/>
    </ligand>
</feature>
<evidence type="ECO:0000256" key="12">
    <source>
        <dbReference type="ARBA" id="ARBA00050125"/>
    </source>
</evidence>
<comment type="similarity">
    <text evidence="14">Belongs to the quinolinate synthase family. Type 2 subfamily.</text>
</comment>
<keyword evidence="7 14" id="KW-0662">Pyridine nucleotide biosynthesis</keyword>
<evidence type="ECO:0000256" key="14">
    <source>
        <dbReference type="HAMAP-Rule" id="MF_00568"/>
    </source>
</evidence>
<dbReference type="PANTHER" id="PTHR30573:SF0">
    <property type="entry name" value="QUINOLINATE SYNTHASE, CHLOROPLASTIC"/>
    <property type="match status" value="1"/>
</dbReference>
<dbReference type="InterPro" id="IPR036094">
    <property type="entry name" value="NadA_sf"/>
</dbReference>
<feature type="binding site" evidence="14">
    <location>
        <begin position="111"/>
        <end position="113"/>
    </location>
    <ligand>
        <name>iminosuccinate</name>
        <dbReference type="ChEBI" id="CHEBI:77875"/>
    </ligand>
</feature>
<dbReference type="GO" id="GO:0051539">
    <property type="term" value="F:4 iron, 4 sulfur cluster binding"/>
    <property type="evidence" value="ECO:0007669"/>
    <property type="project" value="UniProtKB-KW"/>
</dbReference>
<evidence type="ECO:0000256" key="13">
    <source>
        <dbReference type="ARBA" id="ARBA00073059"/>
    </source>
</evidence>
<dbReference type="NCBIfam" id="NF006878">
    <property type="entry name" value="PRK09375.1-2"/>
    <property type="match status" value="1"/>
</dbReference>
<dbReference type="FunFam" id="3.40.50.10800:FF:000001">
    <property type="entry name" value="Quinolinate synthase A"/>
    <property type="match status" value="1"/>
</dbReference>
<evidence type="ECO:0000256" key="1">
    <source>
        <dbReference type="ARBA" id="ARBA00003791"/>
    </source>
</evidence>
<dbReference type="InterPro" id="IPR003473">
    <property type="entry name" value="NadA"/>
</dbReference>
<feature type="binding site" evidence="14">
    <location>
        <position position="23"/>
    </location>
    <ligand>
        <name>iminosuccinate</name>
        <dbReference type="ChEBI" id="CHEBI:77875"/>
    </ligand>
</feature>
<dbReference type="AlphaFoldDB" id="A0A938XRN2"/>
<organism evidence="15 16">
    <name type="scientific">Halanaerobacter jeridensis</name>
    <dbReference type="NCBI Taxonomy" id="706427"/>
    <lineage>
        <taxon>Bacteria</taxon>
        <taxon>Bacillati</taxon>
        <taxon>Bacillota</taxon>
        <taxon>Clostridia</taxon>
        <taxon>Halanaerobiales</taxon>
        <taxon>Halobacteroidaceae</taxon>
        <taxon>Halanaerobacter</taxon>
    </lineage>
</organism>
<dbReference type="NCBIfam" id="NF006879">
    <property type="entry name" value="PRK09375.1-4"/>
    <property type="match status" value="1"/>
</dbReference>
<dbReference type="InterPro" id="IPR023066">
    <property type="entry name" value="Quinolinate_synth_type2"/>
</dbReference>
<comment type="subcellular location">
    <subcellularLocation>
        <location evidence="2 14">Cytoplasm</location>
    </subcellularLocation>
</comment>
<feature type="binding site" evidence="14">
    <location>
        <position position="85"/>
    </location>
    <ligand>
        <name>[4Fe-4S] cluster</name>
        <dbReference type="ChEBI" id="CHEBI:49883"/>
    </ligand>
</feature>
<comment type="function">
    <text evidence="1 14">Catalyzes the condensation of iminoaspartate with dihydroxyacetone phosphate to form quinolinate.</text>
</comment>
<evidence type="ECO:0000256" key="8">
    <source>
        <dbReference type="ARBA" id="ARBA00022679"/>
    </source>
</evidence>
<evidence type="ECO:0000256" key="6">
    <source>
        <dbReference type="ARBA" id="ARBA00022490"/>
    </source>
</evidence>
<proteinExistence type="inferred from homology"/>
<keyword evidence="9 14" id="KW-0479">Metal-binding</keyword>
<dbReference type="GO" id="GO:0046872">
    <property type="term" value="F:metal ion binding"/>
    <property type="evidence" value="ECO:0007669"/>
    <property type="project" value="UniProtKB-KW"/>
</dbReference>
<evidence type="ECO:0000313" key="15">
    <source>
        <dbReference type="EMBL" id="MBM7556499.1"/>
    </source>
</evidence>
<feature type="binding site" evidence="14">
    <location>
        <begin position="196"/>
        <end position="198"/>
    </location>
    <ligand>
        <name>iminosuccinate</name>
        <dbReference type="ChEBI" id="CHEBI:77875"/>
    </ligand>
</feature>
<keyword evidence="5 14" id="KW-0004">4Fe-4S</keyword>
<feature type="binding site" evidence="14">
    <location>
        <position position="258"/>
    </location>
    <ligand>
        <name>[4Fe-4S] cluster</name>
        <dbReference type="ChEBI" id="CHEBI:49883"/>
    </ligand>
</feature>
<dbReference type="EMBL" id="JAFBDQ010000005">
    <property type="protein sequence ID" value="MBM7556499.1"/>
    <property type="molecule type" value="Genomic_DNA"/>
</dbReference>
<comment type="caution">
    <text evidence="15">The sequence shown here is derived from an EMBL/GenBank/DDBJ whole genome shotgun (WGS) entry which is preliminary data.</text>
</comment>
<reference evidence="15" key="1">
    <citation type="submission" date="2021-01" db="EMBL/GenBank/DDBJ databases">
        <title>Genomic Encyclopedia of Type Strains, Phase IV (KMG-IV): sequencing the most valuable type-strain genomes for metagenomic binning, comparative biology and taxonomic classification.</title>
        <authorList>
            <person name="Goeker M."/>
        </authorList>
    </citation>
    <scope>NUCLEOTIDE SEQUENCE</scope>
    <source>
        <strain evidence="15">DSM 23230</strain>
    </source>
</reference>
<evidence type="ECO:0000256" key="7">
    <source>
        <dbReference type="ARBA" id="ARBA00022642"/>
    </source>
</evidence>
<dbReference type="Gene3D" id="3.40.50.10800">
    <property type="entry name" value="NadA-like"/>
    <property type="match status" value="3"/>
</dbReference>
<keyword evidence="8 14" id="KW-0808">Transferase</keyword>
<feature type="binding site" evidence="14">
    <location>
        <position position="213"/>
    </location>
    <ligand>
        <name>iminosuccinate</name>
        <dbReference type="ChEBI" id="CHEBI:77875"/>
    </ligand>
</feature>
<comment type="cofactor">
    <cofactor evidence="14">
        <name>[4Fe-4S] cluster</name>
        <dbReference type="ChEBI" id="CHEBI:49883"/>
    </cofactor>
    <text evidence="14">Binds 1 [4Fe-4S] cluster per subunit.</text>
</comment>
<evidence type="ECO:0000256" key="5">
    <source>
        <dbReference type="ARBA" id="ARBA00022485"/>
    </source>
</evidence>
<keyword evidence="6 14" id="KW-0963">Cytoplasm</keyword>
<feature type="binding site" evidence="14">
    <location>
        <position position="40"/>
    </location>
    <ligand>
        <name>iminosuccinate</name>
        <dbReference type="ChEBI" id="CHEBI:77875"/>
    </ligand>
</feature>
<evidence type="ECO:0000256" key="4">
    <source>
        <dbReference type="ARBA" id="ARBA00012669"/>
    </source>
</evidence>
<evidence type="ECO:0000256" key="10">
    <source>
        <dbReference type="ARBA" id="ARBA00023004"/>
    </source>
</evidence>
<comment type="catalytic activity">
    <reaction evidence="12">
        <text>iminosuccinate + dihydroxyacetone phosphate = quinolinate + phosphate + 2 H2O + H(+)</text>
        <dbReference type="Rhea" id="RHEA:25888"/>
        <dbReference type="ChEBI" id="CHEBI:15377"/>
        <dbReference type="ChEBI" id="CHEBI:15378"/>
        <dbReference type="ChEBI" id="CHEBI:29959"/>
        <dbReference type="ChEBI" id="CHEBI:43474"/>
        <dbReference type="ChEBI" id="CHEBI:57642"/>
        <dbReference type="ChEBI" id="CHEBI:77875"/>
        <dbReference type="EC" id="2.5.1.72"/>
    </reaction>
    <physiologicalReaction direction="left-to-right" evidence="12">
        <dbReference type="Rhea" id="RHEA:25889"/>
    </physiologicalReaction>
</comment>
<evidence type="ECO:0000256" key="3">
    <source>
        <dbReference type="ARBA" id="ARBA00005065"/>
    </source>
</evidence>
<dbReference type="SUPFAM" id="SSF142754">
    <property type="entry name" value="NadA-like"/>
    <property type="match status" value="1"/>
</dbReference>
<evidence type="ECO:0000313" key="16">
    <source>
        <dbReference type="Proteomes" id="UP000774000"/>
    </source>
</evidence>
<dbReference type="GO" id="GO:0034628">
    <property type="term" value="P:'de novo' NAD+ biosynthetic process from L-aspartate"/>
    <property type="evidence" value="ECO:0007669"/>
    <property type="project" value="TreeGrafter"/>
</dbReference>
<dbReference type="RefSeq" id="WP_204701271.1">
    <property type="nucleotide sequence ID" value="NZ_JAFBDQ010000005.1"/>
</dbReference>
<feature type="binding site" evidence="14">
    <location>
        <position position="170"/>
    </location>
    <ligand>
        <name>[4Fe-4S] cluster</name>
        <dbReference type="ChEBI" id="CHEBI:49883"/>
    </ligand>
</feature>
<dbReference type="EC" id="2.5.1.72" evidence="4 14"/>
<dbReference type="Proteomes" id="UP000774000">
    <property type="component" value="Unassembled WGS sequence"/>
</dbReference>
<name>A0A938XRN2_9FIRM</name>
<keyword evidence="11 14" id="KW-0411">Iron-sulfur</keyword>
<accession>A0A938XRN2</accession>
<dbReference type="Pfam" id="PF02445">
    <property type="entry name" value="NadA"/>
    <property type="match status" value="1"/>
</dbReference>
<sequence length="302" mass="33462">MKEKLVAKINNLKKKKDAVILAHNYQEDEIQDLADYTGDSLGLSRKAANLEAETIVFCGVKFMAESAAILSPDKTVLLPQRNAGCPMAEMMSIDDLRELKTEYPEATVVCYVNSSAAVKAESDVCCTSSNAVDIVESLDSEKIIFVPDKNLGNYVAQKTDKEIICDLGYCPTHCRVKEADIKQVRDIHPEAKVVVHPECDPEVVKAADFVGSTAQIIDYAQKTDTEKIVVGTEMGILHKLQQDNPNKTFYILSQGLICQNMKLTTVSDIVEALENMNYQITVPKEIRSKAQEALNRMLKLSN</sequence>
<dbReference type="FunFam" id="3.40.50.10800:FF:000003">
    <property type="entry name" value="Quinolinate synthase A"/>
    <property type="match status" value="1"/>
</dbReference>
<dbReference type="PANTHER" id="PTHR30573">
    <property type="entry name" value="QUINOLINATE SYNTHETASE A"/>
    <property type="match status" value="1"/>
</dbReference>
<gene>
    <name evidence="14" type="primary">nadA</name>
    <name evidence="15" type="ORF">JOC47_001342</name>
</gene>
<evidence type="ECO:0000256" key="11">
    <source>
        <dbReference type="ARBA" id="ARBA00023014"/>
    </source>
</evidence>
<evidence type="ECO:0000256" key="2">
    <source>
        <dbReference type="ARBA" id="ARBA00004496"/>
    </source>
</evidence>
<protein>
    <recommendedName>
        <fullName evidence="13 14">Quinolinate synthase</fullName>
        <ecNumber evidence="4 14">2.5.1.72</ecNumber>
    </recommendedName>
</protein>
<comment type="pathway">
    <text evidence="3 14">Cofactor biosynthesis; NAD(+) biosynthesis; quinolinate from iminoaspartate: step 1/1.</text>
</comment>
<dbReference type="HAMAP" id="MF_00568">
    <property type="entry name" value="NadA_type2"/>
    <property type="match status" value="1"/>
</dbReference>
<dbReference type="GO" id="GO:0008987">
    <property type="term" value="F:quinolinate synthetase A activity"/>
    <property type="evidence" value="ECO:0007669"/>
    <property type="project" value="UniProtKB-UniRule"/>
</dbReference>
<evidence type="ECO:0000256" key="9">
    <source>
        <dbReference type="ARBA" id="ARBA00022723"/>
    </source>
</evidence>